<proteinExistence type="predicted"/>
<dbReference type="GO" id="GO:0006974">
    <property type="term" value="P:DNA damage response"/>
    <property type="evidence" value="ECO:0007669"/>
    <property type="project" value="TreeGrafter"/>
</dbReference>
<sequence length="316" mass="36301">MKNITVFASLLWSQIIFSQVSGNVNYRNQTHYSESNISVATPVFNPNINENVISVKGLANVKADQYVAIFSITQVAESAEEVNDLIDKRINTSLLQIKMRKGVETYVDMISFVPVYQYNVEKKTSSKKTYNEVPAGFELKKNIHIKFTDPSQLNDFISILSKNEIYDLVRVDYFADSMENVRKELMNKAKLALQEKAKNLENILGENFSTVGKNVMDGFRVTLPTEMYKSYEAYNSSSLALTKFANVNQAAKSVTSYYQPVLDKEFDFVINPVIHEPVIQVMYEIKLTIIREKQKESNVEIKETESRRKRRKSMIF</sequence>
<dbReference type="OrthoDB" id="1228710at2"/>
<dbReference type="PANTHER" id="PTHR34387:SF2">
    <property type="entry name" value="SLR1258 PROTEIN"/>
    <property type="match status" value="1"/>
</dbReference>
<reference evidence="3" key="1">
    <citation type="submission" date="2016-11" db="EMBL/GenBank/DDBJ databases">
        <authorList>
            <person name="Varghese N."/>
            <person name="Submissions S."/>
        </authorList>
    </citation>
    <scope>NUCLEOTIDE SEQUENCE [LARGE SCALE GENOMIC DNA]</scope>
    <source>
        <strain evidence="3">DSM 27619</strain>
    </source>
</reference>
<dbReference type="InterPro" id="IPR052022">
    <property type="entry name" value="26kDa_periplasmic_antigen"/>
</dbReference>
<dbReference type="EMBL" id="FQUT01000015">
    <property type="protein sequence ID" value="SHG43182.1"/>
    <property type="molecule type" value="Genomic_DNA"/>
</dbReference>
<feature type="coiled-coil region" evidence="1">
    <location>
        <begin position="175"/>
        <end position="206"/>
    </location>
</feature>
<keyword evidence="1" id="KW-0175">Coiled coil</keyword>
<evidence type="ECO:0000256" key="1">
    <source>
        <dbReference type="SAM" id="Coils"/>
    </source>
</evidence>
<organism evidence="2 3">
    <name type="scientific">Chryseobacterium arachidis</name>
    <dbReference type="NCBI Taxonomy" id="1416778"/>
    <lineage>
        <taxon>Bacteria</taxon>
        <taxon>Pseudomonadati</taxon>
        <taxon>Bacteroidota</taxon>
        <taxon>Flavobacteriia</taxon>
        <taxon>Flavobacteriales</taxon>
        <taxon>Weeksellaceae</taxon>
        <taxon>Chryseobacterium group</taxon>
        <taxon>Chryseobacterium</taxon>
    </lineage>
</organism>
<dbReference type="STRING" id="1416778.SAMN05443633_11563"/>
<name>A0A1M5JRG5_9FLAO</name>
<protein>
    <recommendedName>
        <fullName evidence="4">DUF541 domain-containing protein</fullName>
    </recommendedName>
</protein>
<dbReference type="Pfam" id="PF04402">
    <property type="entry name" value="SIMPL"/>
    <property type="match status" value="1"/>
</dbReference>
<keyword evidence="3" id="KW-1185">Reference proteome</keyword>
<dbReference type="PANTHER" id="PTHR34387">
    <property type="entry name" value="SLR1258 PROTEIN"/>
    <property type="match status" value="1"/>
</dbReference>
<dbReference type="AlphaFoldDB" id="A0A1M5JRG5"/>
<dbReference type="Gene3D" id="3.30.110.170">
    <property type="entry name" value="Protein of unknown function (DUF541), domain 1"/>
    <property type="match status" value="1"/>
</dbReference>
<evidence type="ECO:0008006" key="4">
    <source>
        <dbReference type="Google" id="ProtNLM"/>
    </source>
</evidence>
<evidence type="ECO:0000313" key="2">
    <source>
        <dbReference type="EMBL" id="SHG43182.1"/>
    </source>
</evidence>
<accession>A0A1M5JRG5</accession>
<evidence type="ECO:0000313" key="3">
    <source>
        <dbReference type="Proteomes" id="UP000184518"/>
    </source>
</evidence>
<dbReference type="InterPro" id="IPR007497">
    <property type="entry name" value="SIMPL/DUF541"/>
</dbReference>
<gene>
    <name evidence="2" type="ORF">SAMN05443633_11563</name>
</gene>
<dbReference type="Gene3D" id="3.30.70.2970">
    <property type="entry name" value="Protein of unknown function (DUF541), domain 2"/>
    <property type="match status" value="1"/>
</dbReference>
<dbReference type="RefSeq" id="WP_072962624.1">
    <property type="nucleotide sequence ID" value="NZ_FQUT01000015.1"/>
</dbReference>
<dbReference type="Proteomes" id="UP000184518">
    <property type="component" value="Unassembled WGS sequence"/>
</dbReference>